<organism evidence="3 4">
    <name type="scientific">Blastococcus haudaquaticus</name>
    <dbReference type="NCBI Taxonomy" id="1938745"/>
    <lineage>
        <taxon>Bacteria</taxon>
        <taxon>Bacillati</taxon>
        <taxon>Actinomycetota</taxon>
        <taxon>Actinomycetes</taxon>
        <taxon>Geodermatophilales</taxon>
        <taxon>Geodermatophilaceae</taxon>
        <taxon>Blastococcus</taxon>
    </lineage>
</organism>
<name>A0A286GG70_9ACTN</name>
<dbReference type="AlphaFoldDB" id="A0A286GG70"/>
<dbReference type="Proteomes" id="UP000219482">
    <property type="component" value="Unassembled WGS sequence"/>
</dbReference>
<keyword evidence="1" id="KW-0472">Membrane</keyword>
<sequence length="510" mass="52537">MRRRRSLAAVLGVAAAVSVSLPMGTASAAGPAIVNGDFEADPVGSTTVAGWTLTNDLVDLGVTSLGGCVTVDTSDYTTLRDYANEARPIRDDVIPVGAGNELLVHGTTTTVWLDQVGAVTTAGATDARQIFFGTATDPGGLPFTDFYVVEGAETWPIDAVGYIGGNWDFVDGFYANVFPDYSSVSDPTVRGDDVGTASDATYWDGAPLLGSVTVDAGTAQDPDVAPSSTALELSSDMIAYEEGYVAHGPAVVSDPFTTQGNRTVTLDWAASGAEDDYHVLGYALNVDTCQQIEVLDSTGEESAWQSTSVSLPAAGTYRFVFVAGTYDQSWGMAAGAVLYVDNIRVVPTITGTGLDLEPLFGVDDAVGNAPIQLTGAGLMPASPWKAELHSTPVLLASGVTDASGNFWMLSNLPSTVEAGKHQIILSGTAPDGTPRTDTVWITVTAAGTIGYFSLEGEEGSGATNLLTSTAQGPVLATTGVDLVLPVSIGGGLLLAAAAAFLGARRVRQRG</sequence>
<evidence type="ECO:0000256" key="2">
    <source>
        <dbReference type="SAM" id="SignalP"/>
    </source>
</evidence>
<proteinExistence type="predicted"/>
<keyword evidence="1" id="KW-1133">Transmembrane helix</keyword>
<protein>
    <submittedName>
        <fullName evidence="3">Uncharacterized protein</fullName>
    </submittedName>
</protein>
<dbReference type="EMBL" id="OCNK01000001">
    <property type="protein sequence ID" value="SOD94482.1"/>
    <property type="molecule type" value="Genomic_DNA"/>
</dbReference>
<feature type="signal peptide" evidence="2">
    <location>
        <begin position="1"/>
        <end position="28"/>
    </location>
</feature>
<feature type="chain" id="PRO_5012267598" evidence="2">
    <location>
        <begin position="29"/>
        <end position="510"/>
    </location>
</feature>
<dbReference type="OrthoDB" id="4991336at2"/>
<reference evidence="4" key="1">
    <citation type="submission" date="2017-09" db="EMBL/GenBank/DDBJ databases">
        <authorList>
            <person name="Varghese N."/>
            <person name="Submissions S."/>
        </authorList>
    </citation>
    <scope>NUCLEOTIDE SEQUENCE [LARGE SCALE GENOMIC DNA]</scope>
    <source>
        <strain evidence="4">DSM 44270</strain>
    </source>
</reference>
<keyword evidence="1" id="KW-0812">Transmembrane</keyword>
<evidence type="ECO:0000313" key="4">
    <source>
        <dbReference type="Proteomes" id="UP000219482"/>
    </source>
</evidence>
<keyword evidence="4" id="KW-1185">Reference proteome</keyword>
<dbReference type="RefSeq" id="WP_143278396.1">
    <property type="nucleotide sequence ID" value="NZ_OCNK01000001.1"/>
</dbReference>
<keyword evidence="2" id="KW-0732">Signal</keyword>
<evidence type="ECO:0000313" key="3">
    <source>
        <dbReference type="EMBL" id="SOD94482.1"/>
    </source>
</evidence>
<gene>
    <name evidence="3" type="ORF">SAMN06272739_0848</name>
</gene>
<feature type="transmembrane region" description="Helical" evidence="1">
    <location>
        <begin position="482"/>
        <end position="503"/>
    </location>
</feature>
<accession>A0A286GG70</accession>
<evidence type="ECO:0000256" key="1">
    <source>
        <dbReference type="SAM" id="Phobius"/>
    </source>
</evidence>